<accession>A0A173MJ63</accession>
<organism evidence="9 10">
    <name type="scientific">Filimonas lacunae</name>
    <dbReference type="NCBI Taxonomy" id="477680"/>
    <lineage>
        <taxon>Bacteria</taxon>
        <taxon>Pseudomonadati</taxon>
        <taxon>Bacteroidota</taxon>
        <taxon>Chitinophagia</taxon>
        <taxon>Chitinophagales</taxon>
        <taxon>Chitinophagaceae</taxon>
        <taxon>Filimonas</taxon>
    </lineage>
</organism>
<comment type="catalytic activity">
    <reaction evidence="1">
        <text>ATP-independent breakage of single-stranded DNA, followed by passage and rejoining.</text>
        <dbReference type="EC" id="5.6.2.1"/>
    </reaction>
</comment>
<dbReference type="GO" id="GO:0003917">
    <property type="term" value="F:DNA topoisomerase type I (single strand cut, ATP-independent) activity"/>
    <property type="evidence" value="ECO:0007669"/>
    <property type="project" value="UniProtKB-EC"/>
</dbReference>
<name>A0A173MJ63_9BACT</name>
<evidence type="ECO:0000256" key="2">
    <source>
        <dbReference type="ARBA" id="ARBA00006645"/>
    </source>
</evidence>
<dbReference type="SUPFAM" id="SSF55869">
    <property type="entry name" value="DNA topoisomerase I domain"/>
    <property type="match status" value="1"/>
</dbReference>
<reference evidence="10" key="1">
    <citation type="submission" date="2017-01" db="EMBL/GenBank/DDBJ databases">
        <authorList>
            <person name="Varghese N."/>
            <person name="Submissions S."/>
        </authorList>
    </citation>
    <scope>NUCLEOTIDE SEQUENCE [LARGE SCALE GENOMIC DNA]</scope>
    <source>
        <strain evidence="10">DSM 21054</strain>
    </source>
</reference>
<dbReference type="InterPro" id="IPR011010">
    <property type="entry name" value="DNA_brk_join_enz"/>
</dbReference>
<dbReference type="KEGG" id="fln:FLA_3545"/>
<comment type="similarity">
    <text evidence="2">Belongs to the type IB topoisomerase family.</text>
</comment>
<dbReference type="Pfam" id="PF21338">
    <property type="entry name" value="Top1B_N_bact"/>
    <property type="match status" value="1"/>
</dbReference>
<dbReference type="InterPro" id="IPR049331">
    <property type="entry name" value="Top1B_N_bact"/>
</dbReference>
<dbReference type="RefSeq" id="WP_076381449.1">
    <property type="nucleotide sequence ID" value="NZ_AP017422.1"/>
</dbReference>
<dbReference type="OrthoDB" id="9778962at2"/>
<evidence type="ECO:0000256" key="4">
    <source>
        <dbReference type="ARBA" id="ARBA00023029"/>
    </source>
</evidence>
<evidence type="ECO:0000259" key="7">
    <source>
        <dbReference type="Pfam" id="PF01028"/>
    </source>
</evidence>
<sequence length="368" mass="41852">MGEAAIKLPHKAILAVHRNYKDAASVVKLVYVSDSLPGITRHKKGNGFGYTFSNKPLTNKEELERIRKLAIPPAWENVWICALPNGHIQATGMDARKRKQYRYHAMWQVVRTETKFHHMYEFGKALPALRLQLENDIAQKQLCESKVLATVVSLMERTFIRIGNNEYEKLNGSYGLTTLKDKHVSFEGDKVRFSFIGKKGIDHDITLKSKRLAKIVKQCRDIPGKELFQYYDEEGKRHSIDSGMVNNYIQAATGMDFTAKDFRTWAGSLLALQTLCSAGEVLSETEGKRNINSMLDEVSAKLGNTRTVCKKYYVHPGLIRLYQEQKLTHYLKQLDQLEEPDQITGLTQDEQVLMKVLKAINRGNASTS</sequence>
<dbReference type="Gene3D" id="3.90.15.10">
    <property type="entry name" value="Topoisomerase I, Chain A, domain 3"/>
    <property type="match status" value="1"/>
</dbReference>
<evidence type="ECO:0000313" key="9">
    <source>
        <dbReference type="EMBL" id="SIT30107.1"/>
    </source>
</evidence>
<keyword evidence="6 9" id="KW-0413">Isomerase</keyword>
<dbReference type="Pfam" id="PF01028">
    <property type="entry name" value="Topoisom_I"/>
    <property type="match status" value="1"/>
</dbReference>
<keyword evidence="4" id="KW-0799">Topoisomerase</keyword>
<protein>
    <recommendedName>
        <fullName evidence="3">DNA topoisomerase</fullName>
        <ecNumber evidence="3">5.6.2.1</ecNumber>
    </recommendedName>
</protein>
<evidence type="ECO:0000256" key="3">
    <source>
        <dbReference type="ARBA" id="ARBA00012891"/>
    </source>
</evidence>
<evidence type="ECO:0000256" key="6">
    <source>
        <dbReference type="ARBA" id="ARBA00023235"/>
    </source>
</evidence>
<dbReference type="EMBL" id="FTOR01000009">
    <property type="protein sequence ID" value="SIT30107.1"/>
    <property type="molecule type" value="Genomic_DNA"/>
</dbReference>
<dbReference type="InterPro" id="IPR035447">
    <property type="entry name" value="DNA_topo_I_N_sf"/>
</dbReference>
<dbReference type="PRINTS" id="PR00416">
    <property type="entry name" value="EUTPISMRASEI"/>
</dbReference>
<dbReference type="GO" id="GO:0006265">
    <property type="term" value="P:DNA topological change"/>
    <property type="evidence" value="ECO:0007669"/>
    <property type="project" value="InterPro"/>
</dbReference>
<evidence type="ECO:0000256" key="5">
    <source>
        <dbReference type="ARBA" id="ARBA00023125"/>
    </source>
</evidence>
<dbReference type="InterPro" id="IPR013500">
    <property type="entry name" value="TopoI_cat_euk"/>
</dbReference>
<dbReference type="InterPro" id="IPR001631">
    <property type="entry name" value="TopoI"/>
</dbReference>
<feature type="domain" description="DNA topoisomerase I catalytic core eukaryotic-type" evidence="7">
    <location>
        <begin position="110"/>
        <end position="336"/>
    </location>
</feature>
<dbReference type="EC" id="5.6.2.1" evidence="3"/>
<feature type="domain" description="DNA topoisomerase IB N-terminal" evidence="8">
    <location>
        <begin position="52"/>
        <end position="94"/>
    </location>
</feature>
<evidence type="ECO:0000313" key="10">
    <source>
        <dbReference type="Proteomes" id="UP000186917"/>
    </source>
</evidence>
<dbReference type="PROSITE" id="PS52038">
    <property type="entry name" value="TOPO_IB_2"/>
    <property type="match status" value="1"/>
</dbReference>
<dbReference type="Gene3D" id="3.30.66.10">
    <property type="entry name" value="DNA topoisomerase I domain"/>
    <property type="match status" value="1"/>
</dbReference>
<keyword evidence="5" id="KW-0238">DNA-binding</keyword>
<gene>
    <name evidence="9" type="ORF">SAMN05421788_109129</name>
</gene>
<evidence type="ECO:0000259" key="8">
    <source>
        <dbReference type="Pfam" id="PF21338"/>
    </source>
</evidence>
<dbReference type="SUPFAM" id="SSF56349">
    <property type="entry name" value="DNA breaking-rejoining enzymes"/>
    <property type="match status" value="1"/>
</dbReference>
<evidence type="ECO:0000256" key="1">
    <source>
        <dbReference type="ARBA" id="ARBA00000213"/>
    </source>
</evidence>
<proteinExistence type="inferred from homology"/>
<dbReference type="InterPro" id="IPR014711">
    <property type="entry name" value="TopoI_cat_a-hlx-sub_euk"/>
</dbReference>
<dbReference type="STRING" id="477680.SAMN05421788_109129"/>
<dbReference type="Proteomes" id="UP000186917">
    <property type="component" value="Unassembled WGS sequence"/>
</dbReference>
<dbReference type="Gene3D" id="1.10.132.120">
    <property type="match status" value="1"/>
</dbReference>
<dbReference type="AlphaFoldDB" id="A0A173MJ63"/>
<keyword evidence="10" id="KW-1185">Reference proteome</keyword>
<dbReference type="GO" id="GO:0003677">
    <property type="term" value="F:DNA binding"/>
    <property type="evidence" value="ECO:0007669"/>
    <property type="project" value="UniProtKB-KW"/>
</dbReference>